<sequence>MIIALVGLSVSQKIDLVSDDYYAMELVHQQKIDKIARAAALPEGVTWKVENEYLEVVFPASFKQKVVTGKIMLYCPSDNRKDLSLPLKLDGEMTQRIPRSTIRSGRYHLQVDWVANDAAYWNEGIVNL</sequence>
<dbReference type="InterPro" id="IPR008620">
    <property type="entry name" value="FixH"/>
</dbReference>
<dbReference type="EMBL" id="BAABEY010000025">
    <property type="protein sequence ID" value="GAA4441164.1"/>
    <property type="molecule type" value="Genomic_DNA"/>
</dbReference>
<name>A0ABP8M0P5_9BACT</name>
<keyword evidence="2" id="KW-1185">Reference proteome</keyword>
<evidence type="ECO:0008006" key="3">
    <source>
        <dbReference type="Google" id="ProtNLM"/>
    </source>
</evidence>
<proteinExistence type="predicted"/>
<comment type="caution">
    <text evidence="1">The sequence shown here is derived from an EMBL/GenBank/DDBJ whole genome shotgun (WGS) entry which is preliminary data.</text>
</comment>
<dbReference type="Proteomes" id="UP001501508">
    <property type="component" value="Unassembled WGS sequence"/>
</dbReference>
<gene>
    <name evidence="1" type="ORF">GCM10023091_26020</name>
</gene>
<dbReference type="Pfam" id="PF05751">
    <property type="entry name" value="FixH"/>
    <property type="match status" value="1"/>
</dbReference>
<protein>
    <recommendedName>
        <fullName evidence="3">FixH protein</fullName>
    </recommendedName>
</protein>
<evidence type="ECO:0000313" key="1">
    <source>
        <dbReference type="EMBL" id="GAA4441164.1"/>
    </source>
</evidence>
<organism evidence="1 2">
    <name type="scientific">Ravibacter arvi</name>
    <dbReference type="NCBI Taxonomy" id="2051041"/>
    <lineage>
        <taxon>Bacteria</taxon>
        <taxon>Pseudomonadati</taxon>
        <taxon>Bacteroidota</taxon>
        <taxon>Cytophagia</taxon>
        <taxon>Cytophagales</taxon>
        <taxon>Spirosomataceae</taxon>
        <taxon>Ravibacter</taxon>
    </lineage>
</organism>
<reference evidence="2" key="1">
    <citation type="journal article" date="2019" name="Int. J. Syst. Evol. Microbiol.">
        <title>The Global Catalogue of Microorganisms (GCM) 10K type strain sequencing project: providing services to taxonomists for standard genome sequencing and annotation.</title>
        <authorList>
            <consortium name="The Broad Institute Genomics Platform"/>
            <consortium name="The Broad Institute Genome Sequencing Center for Infectious Disease"/>
            <person name="Wu L."/>
            <person name="Ma J."/>
        </authorList>
    </citation>
    <scope>NUCLEOTIDE SEQUENCE [LARGE SCALE GENOMIC DNA]</scope>
    <source>
        <strain evidence="2">JCM 31920</strain>
    </source>
</reference>
<accession>A0ABP8M0P5</accession>
<evidence type="ECO:0000313" key="2">
    <source>
        <dbReference type="Proteomes" id="UP001501508"/>
    </source>
</evidence>